<gene>
    <name evidence="3" type="ORF">DXU93_03600</name>
</gene>
<dbReference type="Pfam" id="PF03548">
    <property type="entry name" value="LolA"/>
    <property type="match status" value="1"/>
</dbReference>
<dbReference type="PANTHER" id="PTHR35869">
    <property type="entry name" value="OUTER-MEMBRANE LIPOPROTEIN CARRIER PROTEIN"/>
    <property type="match status" value="1"/>
</dbReference>
<keyword evidence="3" id="KW-0449">Lipoprotein</keyword>
<proteinExistence type="predicted"/>
<dbReference type="Gene3D" id="2.50.20.10">
    <property type="entry name" value="Lipoprotein localisation LolA/LolB/LppX"/>
    <property type="match status" value="1"/>
</dbReference>
<feature type="signal peptide" evidence="2">
    <location>
        <begin position="1"/>
        <end position="17"/>
    </location>
</feature>
<dbReference type="SUPFAM" id="SSF89392">
    <property type="entry name" value="Prokaryotic lipoproteins and lipoprotein localization factors"/>
    <property type="match status" value="1"/>
</dbReference>
<dbReference type="InterPro" id="IPR004564">
    <property type="entry name" value="OM_lipoprot_carrier_LolA-like"/>
</dbReference>
<dbReference type="RefSeq" id="WP_116879898.1">
    <property type="nucleotide sequence ID" value="NZ_QURB01000002.1"/>
</dbReference>
<evidence type="ECO:0000256" key="1">
    <source>
        <dbReference type="ARBA" id="ARBA00022729"/>
    </source>
</evidence>
<feature type="chain" id="PRO_5017682662" evidence="2">
    <location>
        <begin position="18"/>
        <end position="206"/>
    </location>
</feature>
<evidence type="ECO:0000256" key="2">
    <source>
        <dbReference type="SAM" id="SignalP"/>
    </source>
</evidence>
<keyword evidence="1 2" id="KW-0732">Signal</keyword>
<dbReference type="InterPro" id="IPR029046">
    <property type="entry name" value="LolA/LolB/LppX"/>
</dbReference>
<reference evidence="3 4" key="1">
    <citation type="submission" date="2018-08" db="EMBL/GenBank/DDBJ databases">
        <title>The draft genome squence of Brumimicrobium sp. N62.</title>
        <authorList>
            <person name="Du Z.-J."/>
            <person name="Luo H.-R."/>
        </authorList>
    </citation>
    <scope>NUCLEOTIDE SEQUENCE [LARGE SCALE GENOMIC DNA]</scope>
    <source>
        <strain evidence="3 4">N62</strain>
    </source>
</reference>
<evidence type="ECO:0000313" key="3">
    <source>
        <dbReference type="EMBL" id="RFC54919.1"/>
    </source>
</evidence>
<sequence>MKPVLLLFIFISLNIYAQEVPLTETELKAFTTRIETETKKLTSLTTDFEQQKHLAFLSNDIQSYGKMFLRADGALKWSYTEPNKYSVIFKNNAIYINDNGKKSTVSGDQDMFKKINHLIAGSVSGKLFNDNDFSIRYFKVDNEIKVKLIPDNKTLKKYLTEVHLYFPQNEALVSKVKLIEPSGDYTLILFKNKKLNVKIDPNIFKH</sequence>
<dbReference type="EMBL" id="QURB01000002">
    <property type="protein sequence ID" value="RFC54919.1"/>
    <property type="molecule type" value="Genomic_DNA"/>
</dbReference>
<dbReference type="Proteomes" id="UP000257127">
    <property type="component" value="Unassembled WGS sequence"/>
</dbReference>
<organism evidence="3 4">
    <name type="scientific">Brumimicrobium aurantiacum</name>
    <dbReference type="NCBI Taxonomy" id="1737063"/>
    <lineage>
        <taxon>Bacteria</taxon>
        <taxon>Pseudomonadati</taxon>
        <taxon>Bacteroidota</taxon>
        <taxon>Flavobacteriia</taxon>
        <taxon>Flavobacteriales</taxon>
        <taxon>Crocinitomicaceae</taxon>
        <taxon>Brumimicrobium</taxon>
    </lineage>
</organism>
<name>A0A3E1EZC0_9FLAO</name>
<keyword evidence="4" id="KW-1185">Reference proteome</keyword>
<protein>
    <submittedName>
        <fullName evidence="3">Outer membrane lipoprotein carrier protein LolA</fullName>
    </submittedName>
</protein>
<accession>A0A3E1EZC0</accession>
<dbReference type="CDD" id="cd16325">
    <property type="entry name" value="LolA"/>
    <property type="match status" value="1"/>
</dbReference>
<dbReference type="PANTHER" id="PTHR35869:SF1">
    <property type="entry name" value="OUTER-MEMBRANE LIPOPROTEIN CARRIER PROTEIN"/>
    <property type="match status" value="1"/>
</dbReference>
<dbReference type="AlphaFoldDB" id="A0A3E1EZC0"/>
<evidence type="ECO:0000313" key="4">
    <source>
        <dbReference type="Proteomes" id="UP000257127"/>
    </source>
</evidence>
<dbReference type="OrthoDB" id="1027451at2"/>
<comment type="caution">
    <text evidence="3">The sequence shown here is derived from an EMBL/GenBank/DDBJ whole genome shotgun (WGS) entry which is preliminary data.</text>
</comment>